<dbReference type="GO" id="GO:0003677">
    <property type="term" value="F:DNA binding"/>
    <property type="evidence" value="ECO:0007669"/>
    <property type="project" value="UniProtKB-KW"/>
</dbReference>
<dbReference type="GO" id="GO:0048476">
    <property type="term" value="C:Holliday junction resolvase complex"/>
    <property type="evidence" value="ECO:0007669"/>
    <property type="project" value="UniProtKB-UniRule"/>
</dbReference>
<dbReference type="Pfam" id="PF02075">
    <property type="entry name" value="RuvC"/>
    <property type="match status" value="1"/>
</dbReference>
<feature type="binding site" evidence="13">
    <location>
        <position position="67"/>
    </location>
    <ligand>
        <name>Mg(2+)</name>
        <dbReference type="ChEBI" id="CHEBI:18420"/>
        <label>2</label>
    </ligand>
</feature>
<dbReference type="CDD" id="cd16962">
    <property type="entry name" value="RuvC"/>
    <property type="match status" value="1"/>
</dbReference>
<comment type="function">
    <text evidence="13">The RuvA-RuvB-RuvC complex processes Holliday junction (HJ) DNA during genetic recombination and DNA repair. Endonuclease that resolves HJ intermediates. Cleaves cruciform DNA by making single-stranded nicks across the HJ at symmetrical positions within the homologous arms, yielding a 5'-phosphate and a 3'-hydroxyl group; requires a central core of homology in the junction. The consensus cleavage sequence is 5'-(A/T)TT(C/G)-3'. Cleavage occurs on the 3'-side of the TT dinucleotide at the point of strand exchange. HJ branch migration catalyzed by RuvA-RuvB allows RuvC to scan DNA until it finds its consensus sequence, where it cleaves and resolves the cruciform DNA.</text>
</comment>
<evidence type="ECO:0000256" key="13">
    <source>
        <dbReference type="HAMAP-Rule" id="MF_00034"/>
    </source>
</evidence>
<feature type="active site" evidence="13">
    <location>
        <position position="140"/>
    </location>
</feature>
<feature type="binding site" evidence="13">
    <location>
        <position position="140"/>
    </location>
    <ligand>
        <name>Mg(2+)</name>
        <dbReference type="ChEBI" id="CHEBI:18420"/>
        <label>1</label>
    </ligand>
</feature>
<comment type="cofactor">
    <cofactor evidence="13">
        <name>Mg(2+)</name>
        <dbReference type="ChEBI" id="CHEBI:18420"/>
    </cofactor>
    <text evidence="13">Binds 2 Mg(2+) ion per subunit.</text>
</comment>
<dbReference type="NCBIfam" id="TIGR00228">
    <property type="entry name" value="ruvC"/>
    <property type="match status" value="1"/>
</dbReference>
<proteinExistence type="inferred from homology"/>
<evidence type="ECO:0000256" key="6">
    <source>
        <dbReference type="ARBA" id="ARBA00022763"/>
    </source>
</evidence>
<dbReference type="InterPro" id="IPR012337">
    <property type="entry name" value="RNaseH-like_sf"/>
</dbReference>
<evidence type="ECO:0000256" key="7">
    <source>
        <dbReference type="ARBA" id="ARBA00022801"/>
    </source>
</evidence>
<feature type="active site" evidence="13">
    <location>
        <position position="67"/>
    </location>
</feature>
<dbReference type="InterPro" id="IPR002176">
    <property type="entry name" value="X-over_junc_endoDNase_RuvC"/>
</dbReference>
<evidence type="ECO:0000256" key="2">
    <source>
        <dbReference type="ARBA" id="ARBA00022490"/>
    </source>
</evidence>
<dbReference type="GO" id="GO:0005737">
    <property type="term" value="C:cytoplasm"/>
    <property type="evidence" value="ECO:0007669"/>
    <property type="project" value="UniProtKB-SubCell"/>
</dbReference>
<organism evidence="15">
    <name type="scientific">uncultured Atribacterota bacterium</name>
    <dbReference type="NCBI Taxonomy" id="263865"/>
    <lineage>
        <taxon>Bacteria</taxon>
        <taxon>Pseudomonadati</taxon>
        <taxon>Atribacterota</taxon>
        <taxon>environmental samples</taxon>
    </lineage>
</organism>
<dbReference type="GO" id="GO:0006281">
    <property type="term" value="P:DNA repair"/>
    <property type="evidence" value="ECO:0007669"/>
    <property type="project" value="UniProtKB-UniRule"/>
</dbReference>
<keyword evidence="11 13" id="KW-0234">DNA repair</keyword>
<evidence type="ECO:0000256" key="12">
    <source>
        <dbReference type="ARBA" id="ARBA00029354"/>
    </source>
</evidence>
<accession>G3BMG6</accession>
<reference evidence="15" key="1">
    <citation type="submission" date="2009-11" db="EMBL/GenBank/DDBJ databases">
        <title>Microbial diversity profiles of fluids from low-temperature petroleum reservoirs with and without exogenous water perturbation.</title>
        <authorList>
            <person name="Pham V.D."/>
            <person name="Hnatow L.L."/>
            <person name="Zhang S."/>
            <person name="Fallon R.D."/>
            <person name="DeLong E.F."/>
            <person name="Keeler S.J."/>
        </authorList>
    </citation>
    <scope>NUCLEOTIDE SEQUENCE</scope>
</reference>
<feature type="active site" evidence="13">
    <location>
        <position position="7"/>
    </location>
</feature>
<sequence length="156" mass="17388">MIILGVDPGLNHTGYGLVEIQEDKIRALNYGCIDNKIDDSLPEKIKKIHFELCDIIKKFSPHELVIEEIFFSKNTRSAINVGKVFGAVTLTAMLVGIDFFVYTPLQVKQAVVGYGRATKYQVQEMVKVLLSLTAIPDSEHAADALAVVICHIHTRY</sequence>
<comment type="similarity">
    <text evidence="1 13">Belongs to the RuvC family.</text>
</comment>
<dbReference type="GO" id="GO:0006310">
    <property type="term" value="P:DNA recombination"/>
    <property type="evidence" value="ECO:0007669"/>
    <property type="project" value="UniProtKB-UniRule"/>
</dbReference>
<dbReference type="Gene3D" id="3.30.420.10">
    <property type="entry name" value="Ribonuclease H-like superfamily/Ribonuclease H"/>
    <property type="match status" value="1"/>
</dbReference>
<evidence type="ECO:0000256" key="14">
    <source>
        <dbReference type="NCBIfam" id="TIGR00228"/>
    </source>
</evidence>
<evidence type="ECO:0000256" key="1">
    <source>
        <dbReference type="ARBA" id="ARBA00009518"/>
    </source>
</evidence>
<keyword evidence="4 13" id="KW-0479">Metal-binding</keyword>
<dbReference type="EMBL" id="GU180079">
    <property type="protein sequence ID" value="ADM94931.1"/>
    <property type="molecule type" value="Genomic_DNA"/>
</dbReference>
<keyword evidence="3 13" id="KW-0540">Nuclease</keyword>
<keyword evidence="6 13" id="KW-0227">DNA damage</keyword>
<dbReference type="PANTHER" id="PTHR30194:SF3">
    <property type="entry name" value="CROSSOVER JUNCTION ENDODEOXYRIBONUCLEASE RUVC"/>
    <property type="match status" value="1"/>
</dbReference>
<evidence type="ECO:0000313" key="15">
    <source>
        <dbReference type="EMBL" id="ADM94931.1"/>
    </source>
</evidence>
<dbReference type="GO" id="GO:0008821">
    <property type="term" value="F:crossover junction DNA endonuclease activity"/>
    <property type="evidence" value="ECO:0007669"/>
    <property type="project" value="UniProtKB-UniRule"/>
</dbReference>
<keyword evidence="7 13" id="KW-0378">Hydrolase</keyword>
<dbReference type="AlphaFoldDB" id="G3BMG6"/>
<evidence type="ECO:0000256" key="5">
    <source>
        <dbReference type="ARBA" id="ARBA00022759"/>
    </source>
</evidence>
<keyword evidence="9 13" id="KW-0238">DNA-binding</keyword>
<keyword evidence="5 13" id="KW-0255">Endonuclease</keyword>
<dbReference type="HAMAP" id="MF_00034">
    <property type="entry name" value="RuvC"/>
    <property type="match status" value="1"/>
</dbReference>
<keyword evidence="2 13" id="KW-0963">Cytoplasm</keyword>
<protein>
    <recommendedName>
        <fullName evidence="13 14">Crossover junction endodeoxyribonuclease RuvC</fullName>
        <ecNumber evidence="13 14">3.1.21.10</ecNumber>
    </recommendedName>
    <alternativeName>
        <fullName evidence="13">Holliday junction nuclease RuvC</fullName>
    </alternativeName>
    <alternativeName>
        <fullName evidence="13">Holliday junction resolvase RuvC</fullName>
    </alternativeName>
</protein>
<evidence type="ECO:0000256" key="9">
    <source>
        <dbReference type="ARBA" id="ARBA00023125"/>
    </source>
</evidence>
<dbReference type="PANTHER" id="PTHR30194">
    <property type="entry name" value="CROSSOVER JUNCTION ENDODEOXYRIBONUCLEASE RUVC"/>
    <property type="match status" value="1"/>
</dbReference>
<dbReference type="NCBIfam" id="NF000711">
    <property type="entry name" value="PRK00039.2-1"/>
    <property type="match status" value="1"/>
</dbReference>
<keyword evidence="10 13" id="KW-0233">DNA recombination</keyword>
<evidence type="ECO:0000256" key="4">
    <source>
        <dbReference type="ARBA" id="ARBA00022723"/>
    </source>
</evidence>
<comment type="catalytic activity">
    <reaction evidence="12 13">
        <text>Endonucleolytic cleavage at a junction such as a reciprocal single-stranded crossover between two homologous DNA duplexes (Holliday junction).</text>
        <dbReference type="EC" id="3.1.21.10"/>
    </reaction>
</comment>
<gene>
    <name evidence="13" type="primary">ruvC</name>
</gene>
<dbReference type="GO" id="GO:0000287">
    <property type="term" value="F:magnesium ion binding"/>
    <property type="evidence" value="ECO:0007669"/>
    <property type="project" value="UniProtKB-UniRule"/>
</dbReference>
<evidence type="ECO:0000256" key="11">
    <source>
        <dbReference type="ARBA" id="ARBA00023204"/>
    </source>
</evidence>
<keyword evidence="8 13" id="KW-0460">Magnesium</keyword>
<name>G3BMG6_9BACT</name>
<evidence type="ECO:0000256" key="10">
    <source>
        <dbReference type="ARBA" id="ARBA00023172"/>
    </source>
</evidence>
<comment type="subcellular location">
    <subcellularLocation>
        <location evidence="13">Cytoplasm</location>
    </subcellularLocation>
</comment>
<dbReference type="PRINTS" id="PR00696">
    <property type="entry name" value="RSOLVASERUVC"/>
</dbReference>
<comment type="subunit">
    <text evidence="13">Homodimer which binds Holliday junction (HJ) DNA. The HJ becomes 2-fold symmetrical on binding to RuvC with unstacked arms; it has a different conformation from HJ DNA in complex with RuvA. In the full resolvosome a probable DNA-RuvA(4)-RuvB(12)-RuvC(2) complex forms which resolves the HJ.</text>
</comment>
<feature type="binding site" evidence="13">
    <location>
        <position position="7"/>
    </location>
    <ligand>
        <name>Mg(2+)</name>
        <dbReference type="ChEBI" id="CHEBI:18420"/>
        <label>1</label>
    </ligand>
</feature>
<dbReference type="SUPFAM" id="SSF53098">
    <property type="entry name" value="Ribonuclease H-like"/>
    <property type="match status" value="1"/>
</dbReference>
<dbReference type="FunFam" id="3.30.420.10:FF:000002">
    <property type="entry name" value="Crossover junction endodeoxyribonuclease RuvC"/>
    <property type="match status" value="1"/>
</dbReference>
<evidence type="ECO:0000256" key="3">
    <source>
        <dbReference type="ARBA" id="ARBA00022722"/>
    </source>
</evidence>
<dbReference type="EC" id="3.1.21.10" evidence="13 14"/>
<evidence type="ECO:0000256" key="8">
    <source>
        <dbReference type="ARBA" id="ARBA00022842"/>
    </source>
</evidence>
<dbReference type="InterPro" id="IPR036397">
    <property type="entry name" value="RNaseH_sf"/>
</dbReference>